<dbReference type="RefSeq" id="WP_380801561.1">
    <property type="nucleotide sequence ID" value="NZ_JBHUIV010000014.1"/>
</dbReference>
<evidence type="ECO:0000313" key="2">
    <source>
        <dbReference type="EMBL" id="MFD2201636.1"/>
    </source>
</evidence>
<keyword evidence="3" id="KW-1185">Reference proteome</keyword>
<comment type="caution">
    <text evidence="2">The sequence shown here is derived from an EMBL/GenBank/DDBJ whole genome shotgun (WGS) entry which is preliminary data.</text>
</comment>
<feature type="transmembrane region" description="Helical" evidence="1">
    <location>
        <begin position="27"/>
        <end position="46"/>
    </location>
</feature>
<evidence type="ECO:0000313" key="3">
    <source>
        <dbReference type="Proteomes" id="UP001597414"/>
    </source>
</evidence>
<dbReference type="Proteomes" id="UP001597414">
    <property type="component" value="Unassembled WGS sequence"/>
</dbReference>
<accession>A0ABW5B8X4</accession>
<dbReference type="Pfam" id="PF04240">
    <property type="entry name" value="Caroten_synth"/>
    <property type="match status" value="1"/>
</dbReference>
<feature type="transmembrane region" description="Helical" evidence="1">
    <location>
        <begin position="78"/>
        <end position="97"/>
    </location>
</feature>
<sequence>MIVGQTKKQNEISLLGIIQVIQQRKLLLFKLIISIFYVVGIIGMSIPLTRPIFQMLTPFHLLLNLGILLLFHLDWNKNFVVFSFFAFVLGFGSEAMGVHTGFPFGNYNYGPVLGIKLFEVPLMIGINWFILIYLSGQLFHKKIKNDWLASVLGGGLMVAVDYLIEPVAMALDFWSWEMDIIPLSNYLGWFGVAFIIHMIYRKSVFQKKNVISTYLLINLVLFFATLNYIL</sequence>
<organism evidence="2 3">
    <name type="scientific">Shivajiella indica</name>
    <dbReference type="NCBI Taxonomy" id="872115"/>
    <lineage>
        <taxon>Bacteria</taxon>
        <taxon>Pseudomonadati</taxon>
        <taxon>Bacteroidota</taxon>
        <taxon>Cytophagia</taxon>
        <taxon>Cytophagales</taxon>
        <taxon>Cyclobacteriaceae</taxon>
        <taxon>Shivajiella</taxon>
    </lineage>
</organism>
<evidence type="ECO:0000256" key="1">
    <source>
        <dbReference type="SAM" id="Phobius"/>
    </source>
</evidence>
<keyword evidence="1" id="KW-0472">Membrane</keyword>
<dbReference type="EMBL" id="JBHUIV010000014">
    <property type="protein sequence ID" value="MFD2201636.1"/>
    <property type="molecule type" value="Genomic_DNA"/>
</dbReference>
<gene>
    <name evidence="2" type="ORF">ACFSKV_08660</name>
</gene>
<reference evidence="3" key="1">
    <citation type="journal article" date="2019" name="Int. J. Syst. Evol. Microbiol.">
        <title>The Global Catalogue of Microorganisms (GCM) 10K type strain sequencing project: providing services to taxonomists for standard genome sequencing and annotation.</title>
        <authorList>
            <consortium name="The Broad Institute Genomics Platform"/>
            <consortium name="The Broad Institute Genome Sequencing Center for Infectious Disease"/>
            <person name="Wu L."/>
            <person name="Ma J."/>
        </authorList>
    </citation>
    <scope>NUCLEOTIDE SEQUENCE [LARGE SCALE GENOMIC DNA]</scope>
    <source>
        <strain evidence="3">KCTC 19812</strain>
    </source>
</reference>
<keyword evidence="1" id="KW-0812">Transmembrane</keyword>
<dbReference type="PANTHER" id="PTHR39419">
    <property type="entry name" value="SLL0814 PROTEIN"/>
    <property type="match status" value="1"/>
</dbReference>
<feature type="transmembrane region" description="Helical" evidence="1">
    <location>
        <begin position="117"/>
        <end position="135"/>
    </location>
</feature>
<dbReference type="PANTHER" id="PTHR39419:SF1">
    <property type="entry name" value="SLL0814 PROTEIN"/>
    <property type="match status" value="1"/>
</dbReference>
<dbReference type="InterPro" id="IPR007354">
    <property type="entry name" value="CruF-like"/>
</dbReference>
<keyword evidence="1" id="KW-1133">Transmembrane helix</keyword>
<proteinExistence type="predicted"/>
<feature type="transmembrane region" description="Helical" evidence="1">
    <location>
        <begin position="211"/>
        <end position="229"/>
    </location>
</feature>
<name>A0ABW5B8X4_9BACT</name>
<feature type="transmembrane region" description="Helical" evidence="1">
    <location>
        <begin position="147"/>
        <end position="164"/>
    </location>
</feature>
<protein>
    <submittedName>
        <fullName evidence="2">Carotenoid biosynthesis protein</fullName>
    </submittedName>
</protein>
<feature type="transmembrane region" description="Helical" evidence="1">
    <location>
        <begin position="180"/>
        <end position="199"/>
    </location>
</feature>
<feature type="transmembrane region" description="Helical" evidence="1">
    <location>
        <begin position="52"/>
        <end position="71"/>
    </location>
</feature>